<feature type="binding site" evidence="3">
    <location>
        <position position="49"/>
    </location>
    <ligand>
        <name>a divalent metal cation</name>
        <dbReference type="ChEBI" id="CHEBI:60240"/>
    </ligand>
</feature>
<evidence type="ECO:0000256" key="3">
    <source>
        <dbReference type="PIRSR" id="PIRSR607837-1"/>
    </source>
</evidence>
<dbReference type="SUPFAM" id="SSF109854">
    <property type="entry name" value="DinB/YfiT-like putative metalloenzymes"/>
    <property type="match status" value="1"/>
</dbReference>
<accession>A0A5J6LE41</accession>
<evidence type="ECO:0000256" key="2">
    <source>
        <dbReference type="ARBA" id="ARBA00022723"/>
    </source>
</evidence>
<dbReference type="Pfam" id="PF05163">
    <property type="entry name" value="DinB"/>
    <property type="match status" value="1"/>
</dbReference>
<dbReference type="RefSeq" id="WP_151055259.1">
    <property type="nucleotide sequence ID" value="NZ_CP044222.1"/>
</dbReference>
<evidence type="ECO:0000256" key="1">
    <source>
        <dbReference type="ARBA" id="ARBA00008635"/>
    </source>
</evidence>
<dbReference type="AlphaFoldDB" id="A0A5J6LE41"/>
<sequence length="169" mass="19312">MLAVQARDMAAYNRWMNQRMYAVCAELSDSERKKDMGAFFKTIHGTLNHILLGDKIWLGRFLGKPFQAADLGEELHSDFEALWEDRVATDEIIVSWAAALTDSELASKLEYTSLVNPSTRKYEMWLVVAHFFNHQTHHRGQITTLLSQCGQDIGVTDIIWLPDVVERNA</sequence>
<dbReference type="GO" id="GO:0046872">
    <property type="term" value="F:metal ion binding"/>
    <property type="evidence" value="ECO:0007669"/>
    <property type="project" value="UniProtKB-KW"/>
</dbReference>
<dbReference type="InterPro" id="IPR034660">
    <property type="entry name" value="DinB/YfiT-like"/>
</dbReference>
<organism evidence="4 5">
    <name type="scientific">Nitrincola iocasae</name>
    <dbReference type="NCBI Taxonomy" id="2614693"/>
    <lineage>
        <taxon>Bacteria</taxon>
        <taxon>Pseudomonadati</taxon>
        <taxon>Pseudomonadota</taxon>
        <taxon>Gammaproteobacteria</taxon>
        <taxon>Oceanospirillales</taxon>
        <taxon>Oceanospirillaceae</taxon>
        <taxon>Nitrincola</taxon>
    </lineage>
</organism>
<evidence type="ECO:0000313" key="4">
    <source>
        <dbReference type="EMBL" id="QEW06648.1"/>
    </source>
</evidence>
<keyword evidence="5" id="KW-1185">Reference proteome</keyword>
<dbReference type="KEGG" id="nik:F5I99_09125"/>
<dbReference type="Proteomes" id="UP000325606">
    <property type="component" value="Chromosome"/>
</dbReference>
<name>A0A5J6LE41_9GAMM</name>
<protein>
    <submittedName>
        <fullName evidence="4">Damage-inducible protein DinB</fullName>
    </submittedName>
</protein>
<gene>
    <name evidence="4" type="ORF">F5I99_09125</name>
</gene>
<dbReference type="InterPro" id="IPR007837">
    <property type="entry name" value="DinB"/>
</dbReference>
<proteinExistence type="inferred from homology"/>
<evidence type="ECO:0000313" key="5">
    <source>
        <dbReference type="Proteomes" id="UP000325606"/>
    </source>
</evidence>
<dbReference type="PANTHER" id="PTHR37302">
    <property type="entry name" value="SLR1116 PROTEIN"/>
    <property type="match status" value="1"/>
</dbReference>
<feature type="binding site" evidence="3">
    <location>
        <position position="138"/>
    </location>
    <ligand>
        <name>a divalent metal cation</name>
        <dbReference type="ChEBI" id="CHEBI:60240"/>
    </ligand>
</feature>
<feature type="binding site" evidence="3">
    <location>
        <position position="134"/>
    </location>
    <ligand>
        <name>a divalent metal cation</name>
        <dbReference type="ChEBI" id="CHEBI:60240"/>
    </ligand>
</feature>
<dbReference type="PANTHER" id="PTHR37302:SF1">
    <property type="entry name" value="PROTEIN DINB"/>
    <property type="match status" value="1"/>
</dbReference>
<reference evidence="4 5" key="1">
    <citation type="submission" date="2019-09" db="EMBL/GenBank/DDBJ databases">
        <title>Nitrincola iocasae sp. nov., a bacterium isolated from the sediment collected at a cold seep field in South China Sea.</title>
        <authorList>
            <person name="Zhang H."/>
            <person name="Wang H."/>
            <person name="Li C."/>
        </authorList>
    </citation>
    <scope>NUCLEOTIDE SEQUENCE [LARGE SCALE GENOMIC DNA]</scope>
    <source>
        <strain evidence="4 5">KXZD1103</strain>
    </source>
</reference>
<dbReference type="EMBL" id="CP044222">
    <property type="protein sequence ID" value="QEW06648.1"/>
    <property type="molecule type" value="Genomic_DNA"/>
</dbReference>
<keyword evidence="2 3" id="KW-0479">Metal-binding</keyword>
<comment type="similarity">
    <text evidence="1">Belongs to the DinB family.</text>
</comment>
<dbReference type="Gene3D" id="1.20.120.450">
    <property type="entry name" value="dinb family like domain"/>
    <property type="match status" value="1"/>
</dbReference>